<keyword evidence="1" id="KW-0812">Transmembrane</keyword>
<protein>
    <recommendedName>
        <fullName evidence="4">PH domain-containing protein</fullName>
    </recommendedName>
</protein>
<feature type="transmembrane region" description="Helical" evidence="1">
    <location>
        <begin position="62"/>
        <end position="85"/>
    </location>
</feature>
<feature type="transmembrane region" description="Helical" evidence="1">
    <location>
        <begin position="21"/>
        <end position="50"/>
    </location>
</feature>
<dbReference type="EMBL" id="JBHRZH010000001">
    <property type="protein sequence ID" value="MFC3759212.1"/>
    <property type="molecule type" value="Genomic_DNA"/>
</dbReference>
<sequence length="220" mass="24555">MGSVETNRRVVAGEFVVSQRVRLGGVVSAVLTVGGLLTTAFLVVSSPWWLFRLLDRAFGVDAIVPILIATVIIFALPLSVAVLAFDRPGNLAMRRRQLAMDENGIRFYSSARWWRRPFAVRWEEVGRLIAFTETRDTPSAGGPTPTLVPWDYLAFQLRAESDQPIRGTRIHVLWLTATVEQIVAEVHEFQPNLPFVDDRTPPPEGLGGRVLARRRKAARA</sequence>
<keyword evidence="1" id="KW-1133">Transmembrane helix</keyword>
<dbReference type="Proteomes" id="UP001595699">
    <property type="component" value="Unassembled WGS sequence"/>
</dbReference>
<evidence type="ECO:0008006" key="4">
    <source>
        <dbReference type="Google" id="ProtNLM"/>
    </source>
</evidence>
<comment type="caution">
    <text evidence="2">The sequence shown here is derived from an EMBL/GenBank/DDBJ whole genome shotgun (WGS) entry which is preliminary data.</text>
</comment>
<gene>
    <name evidence="2" type="ORF">ACFOUW_00040</name>
</gene>
<organism evidence="2 3">
    <name type="scientific">Tenggerimyces flavus</name>
    <dbReference type="NCBI Taxonomy" id="1708749"/>
    <lineage>
        <taxon>Bacteria</taxon>
        <taxon>Bacillati</taxon>
        <taxon>Actinomycetota</taxon>
        <taxon>Actinomycetes</taxon>
        <taxon>Propionibacteriales</taxon>
        <taxon>Nocardioidaceae</taxon>
        <taxon>Tenggerimyces</taxon>
    </lineage>
</organism>
<evidence type="ECO:0000256" key="1">
    <source>
        <dbReference type="SAM" id="Phobius"/>
    </source>
</evidence>
<evidence type="ECO:0000313" key="2">
    <source>
        <dbReference type="EMBL" id="MFC3759212.1"/>
    </source>
</evidence>
<name>A0ABV7Y272_9ACTN</name>
<evidence type="ECO:0000313" key="3">
    <source>
        <dbReference type="Proteomes" id="UP001595699"/>
    </source>
</evidence>
<reference evidence="3" key="1">
    <citation type="journal article" date="2019" name="Int. J. Syst. Evol. Microbiol.">
        <title>The Global Catalogue of Microorganisms (GCM) 10K type strain sequencing project: providing services to taxonomists for standard genome sequencing and annotation.</title>
        <authorList>
            <consortium name="The Broad Institute Genomics Platform"/>
            <consortium name="The Broad Institute Genome Sequencing Center for Infectious Disease"/>
            <person name="Wu L."/>
            <person name="Ma J."/>
        </authorList>
    </citation>
    <scope>NUCLEOTIDE SEQUENCE [LARGE SCALE GENOMIC DNA]</scope>
    <source>
        <strain evidence="3">CGMCC 4.7241</strain>
    </source>
</reference>
<dbReference type="RefSeq" id="WP_205122374.1">
    <property type="nucleotide sequence ID" value="NZ_JAFBCM010000001.1"/>
</dbReference>
<accession>A0ABV7Y272</accession>
<keyword evidence="3" id="KW-1185">Reference proteome</keyword>
<proteinExistence type="predicted"/>
<keyword evidence="1" id="KW-0472">Membrane</keyword>